<sequence length="230" mass="26143">MSSKNTNAAQKTPKKRRKHWRDRTLNRLRQKKRQVAQGQADLRESQKCIQELQKNIQGLQERVQELELEIRKKDEKAVKLGSANLRSAAIRLLKGRNRMGGDNSNGKDSLKGDYGTADMPKQVSATSELDRYANGLQAKQMEELSGGILRGSDLKFLRNNKLTTERNTIAHEDWGELAVILMKEEFEGSRNNLDRIFRFVTGREIREMANKMLGQLGSSDSGSKRGSAKW</sequence>
<organism evidence="2 3">
    <name type="scientific">Dactylellina haptotyla (strain CBS 200.50)</name>
    <name type="common">Nematode-trapping fungus</name>
    <name type="synonym">Monacrosporium haptotylum</name>
    <dbReference type="NCBI Taxonomy" id="1284197"/>
    <lineage>
        <taxon>Eukaryota</taxon>
        <taxon>Fungi</taxon>
        <taxon>Dikarya</taxon>
        <taxon>Ascomycota</taxon>
        <taxon>Pezizomycotina</taxon>
        <taxon>Orbiliomycetes</taxon>
        <taxon>Orbiliales</taxon>
        <taxon>Orbiliaceae</taxon>
        <taxon>Dactylellina</taxon>
    </lineage>
</organism>
<gene>
    <name evidence="2" type="ORF">H072_9664</name>
</gene>
<dbReference type="OrthoDB" id="10622842at2759"/>
<dbReference type="HOGENOM" id="CLU_1204725_0_0_1"/>
<evidence type="ECO:0000256" key="1">
    <source>
        <dbReference type="SAM" id="MobiDB-lite"/>
    </source>
</evidence>
<feature type="compositionally biased region" description="Basic residues" evidence="1">
    <location>
        <begin position="12"/>
        <end position="34"/>
    </location>
</feature>
<keyword evidence="3" id="KW-1185">Reference proteome</keyword>
<evidence type="ECO:0000313" key="3">
    <source>
        <dbReference type="Proteomes" id="UP000015100"/>
    </source>
</evidence>
<feature type="compositionally biased region" description="Polar residues" evidence="1">
    <location>
        <begin position="1"/>
        <end position="10"/>
    </location>
</feature>
<comment type="caution">
    <text evidence="2">The sequence shown here is derived from an EMBL/GenBank/DDBJ whole genome shotgun (WGS) entry which is preliminary data.</text>
</comment>
<reference evidence="3" key="2">
    <citation type="submission" date="2013-04" db="EMBL/GenBank/DDBJ databases">
        <title>Genomic mechanisms accounting for the adaptation to parasitism in nematode-trapping fungi.</title>
        <authorList>
            <person name="Ahren D.G."/>
        </authorList>
    </citation>
    <scope>NUCLEOTIDE SEQUENCE [LARGE SCALE GENOMIC DNA]</scope>
    <source>
        <strain evidence="3">CBS 200.50</strain>
    </source>
</reference>
<evidence type="ECO:0000313" key="2">
    <source>
        <dbReference type="EMBL" id="EPS36776.1"/>
    </source>
</evidence>
<feature type="region of interest" description="Disordered" evidence="1">
    <location>
        <begin position="1"/>
        <end position="42"/>
    </location>
</feature>
<dbReference type="EMBL" id="AQGS01000823">
    <property type="protein sequence ID" value="EPS36776.1"/>
    <property type="molecule type" value="Genomic_DNA"/>
</dbReference>
<reference evidence="2 3" key="1">
    <citation type="journal article" date="2013" name="PLoS Genet.">
        <title>Genomic mechanisms accounting for the adaptation to parasitism in nematode-trapping fungi.</title>
        <authorList>
            <person name="Meerupati T."/>
            <person name="Andersson K.M."/>
            <person name="Friman E."/>
            <person name="Kumar D."/>
            <person name="Tunlid A."/>
            <person name="Ahren D."/>
        </authorList>
    </citation>
    <scope>NUCLEOTIDE SEQUENCE [LARGE SCALE GENOMIC DNA]</scope>
    <source>
        <strain evidence="2 3">CBS 200.50</strain>
    </source>
</reference>
<dbReference type="Proteomes" id="UP000015100">
    <property type="component" value="Unassembled WGS sequence"/>
</dbReference>
<dbReference type="AlphaFoldDB" id="S8A6N4"/>
<accession>S8A6N4</accession>
<name>S8A6N4_DACHA</name>
<proteinExistence type="predicted"/>
<protein>
    <submittedName>
        <fullName evidence="2">Uncharacterized protein</fullName>
    </submittedName>
</protein>